<keyword evidence="1" id="KW-0614">Plasmid</keyword>
<gene>
    <name evidence="1" type="ORF">BGAPBR_A0025</name>
</gene>
<dbReference type="AlphaFoldDB" id="B8F1J8"/>
<reference evidence="1 2" key="1">
    <citation type="journal article" date="2011" name="J. Bacteriol.">
        <title>Whole-genome sequences of two Borrelia afzelii and two Borrelia garinii Lyme disease agent isolates.</title>
        <authorList>
            <person name="Casjens S.R."/>
            <person name="Mongodin E.F."/>
            <person name="Qiu W.-G."/>
            <person name="Dunn J.J."/>
            <person name="Luft B.J."/>
            <person name="Fraser-Liggett C.M."/>
            <person name="Schutzer S.E."/>
        </authorList>
    </citation>
    <scope>NUCLEOTIDE SEQUENCE [LARGE SCALE GENOMIC DNA]</scope>
    <source>
        <strain evidence="1 2">PBr</strain>
    </source>
</reference>
<dbReference type="InterPro" id="IPR038353">
    <property type="entry name" value="Decorin-db_sf"/>
</dbReference>
<dbReference type="Proteomes" id="UP000006103">
    <property type="component" value="Plasmid PBr_lp54"/>
</dbReference>
<geneLocation type="plasmid" evidence="1 2">
    <name>PBr_lp54</name>
</geneLocation>
<dbReference type="BMRB" id="B8F1J8"/>
<dbReference type="Pfam" id="PF02352">
    <property type="entry name" value="Decorin_bind"/>
    <property type="match status" value="1"/>
</dbReference>
<evidence type="ECO:0000313" key="2">
    <source>
        <dbReference type="Proteomes" id="UP000006103"/>
    </source>
</evidence>
<dbReference type="SMR" id="B8F1J8"/>
<dbReference type="Gene3D" id="1.20.1420.40">
    <property type="entry name" value="Decorin-binding protein"/>
    <property type="match status" value="1"/>
</dbReference>
<dbReference type="InterPro" id="IPR003332">
    <property type="entry name" value="Decorin-bd"/>
</dbReference>
<name>B8F1J8_BORGR</name>
<dbReference type="PDBsum" id="2MTD"/>
<organism evidence="1 2">
    <name type="scientific">Borreliella garinii PBr</name>
    <dbReference type="NCBI Taxonomy" id="498743"/>
    <lineage>
        <taxon>Bacteria</taxon>
        <taxon>Pseudomonadati</taxon>
        <taxon>Spirochaetota</taxon>
        <taxon>Spirochaetia</taxon>
        <taxon>Spirochaetales</taxon>
        <taxon>Borreliaceae</taxon>
        <taxon>Borreliella</taxon>
    </lineage>
</organism>
<dbReference type="InterPro" id="IPR054923">
    <property type="entry name" value="Decorin_bind_prot_A"/>
</dbReference>
<keyword evidence="3" id="KW-0002">3D-structure</keyword>
<dbReference type="NCBIfam" id="NF033713">
    <property type="entry name" value="DbpA"/>
    <property type="match status" value="1"/>
</dbReference>
<dbReference type="EvolutionaryTrace" id="B8F1J8"/>
<protein>
    <submittedName>
        <fullName evidence="1">Decorin binding protein A</fullName>
    </submittedName>
</protein>
<dbReference type="EMBL" id="CP001308">
    <property type="protein sequence ID" value="ACL34789.1"/>
    <property type="molecule type" value="Genomic_DNA"/>
</dbReference>
<evidence type="ECO:0000313" key="1">
    <source>
        <dbReference type="EMBL" id="ACL34789.1"/>
    </source>
</evidence>
<sequence>MAKNKILARPNIYNLMFIKRFYLNLNSKERGYHMIKYNKILLKLSLIVSLLVACGLTGETKIRLESSAQEIKDEINKIKANAKKEGVKFEAFTNTQTGSKISEKPEFILKAKIKAIQVAERFVKAIKEEAEKLKKSGSSGAFSAMYDLMIDVSKPLEEIGIQKMTGTVKEAAQKTPATTADGIIAIAQAMEDKLNNVNKKQHDALKNLKEKAKTATTT</sequence>
<evidence type="ECO:0007829" key="3">
    <source>
        <dbReference type="PDB" id="2MTD"/>
    </source>
</evidence>
<accession>B8F1J8</accession>
<proteinExistence type="evidence at protein level"/>
<reference evidence="3" key="2">
    <citation type="journal article" date="2015" name="Biochem. J.">
        <title>Structural mechanisms underlying sequence-dependent variations in GAG affinities of decorin binding protein A, a Borrelia burgdorferi adhesin.</title>
        <authorList>
            <person name="Morgan A.M."/>
            <person name="Wang X."/>
        </authorList>
    </citation>
    <scope>STRUCTURE BY NMR OF 55-218</scope>
</reference>
<keyword evidence="2" id="KW-1185">Reference proteome</keyword>
<dbReference type="PDB" id="2MTD">
    <property type="method" value="NMR"/>
    <property type="chains" value="A=55-218"/>
</dbReference>